<dbReference type="InterPro" id="IPR050595">
    <property type="entry name" value="Bact_response_regulator"/>
</dbReference>
<dbReference type="InterPro" id="IPR011006">
    <property type="entry name" value="CheY-like_superfamily"/>
</dbReference>
<keyword evidence="1 2" id="KW-0597">Phosphoprotein</keyword>
<comment type="caution">
    <text evidence="5">The sequence shown here is derived from an EMBL/GenBank/DDBJ whole genome shotgun (WGS) entry which is preliminary data.</text>
</comment>
<proteinExistence type="predicted"/>
<protein>
    <submittedName>
        <fullName evidence="5">Two-component system response regulator</fullName>
    </submittedName>
</protein>
<dbReference type="SMART" id="SM00448">
    <property type="entry name" value="REC"/>
    <property type="match status" value="1"/>
</dbReference>
<reference evidence="5 6" key="1">
    <citation type="submission" date="2018-03" db="EMBL/GenBank/DDBJ databases">
        <authorList>
            <person name="Keele B.F."/>
        </authorList>
    </citation>
    <scope>NUCLEOTIDE SEQUENCE [LARGE SCALE GENOMIC DNA]</scope>
    <source>
        <strain evidence="5 6">YL28-9</strain>
    </source>
</reference>
<dbReference type="SUPFAM" id="SSF52172">
    <property type="entry name" value="CheY-like"/>
    <property type="match status" value="1"/>
</dbReference>
<feature type="domain" description="Response regulatory" evidence="4">
    <location>
        <begin position="8"/>
        <end position="122"/>
    </location>
</feature>
<dbReference type="PANTHER" id="PTHR44591:SF19">
    <property type="entry name" value="TWO-COMPONENT RESPONSE REGULATOR-RELATED"/>
    <property type="match status" value="1"/>
</dbReference>
<evidence type="ECO:0000313" key="6">
    <source>
        <dbReference type="Proteomes" id="UP000240912"/>
    </source>
</evidence>
<evidence type="ECO:0000259" key="4">
    <source>
        <dbReference type="PROSITE" id="PS50110"/>
    </source>
</evidence>
<dbReference type="Gene3D" id="3.40.50.2300">
    <property type="match status" value="1"/>
</dbReference>
<sequence>MDVSEPISVLYVDDEVHNLNSFRASFRRIFRVHTAESAAEGRKILEQHPVQVIITDQRMPHMTGIEFLAWIIPDFPDPIRILLTGYADINAVIDAINLGQVYKYLQKPWTEDDLRITIEKAHELYMLRKENKDLTQKLIEANARLEEGLKKDFGTGV</sequence>
<dbReference type="RefSeq" id="WP_107215804.1">
    <property type="nucleotide sequence ID" value="NZ_KZ686269.1"/>
</dbReference>
<keyword evidence="6" id="KW-1185">Reference proteome</keyword>
<dbReference type="OrthoDB" id="9781208at2"/>
<evidence type="ECO:0000256" key="2">
    <source>
        <dbReference type="PROSITE-ProRule" id="PRU00169"/>
    </source>
</evidence>
<organism evidence="5 6">
    <name type="scientific">Pedobacter yulinensis</name>
    <dbReference type="NCBI Taxonomy" id="2126353"/>
    <lineage>
        <taxon>Bacteria</taxon>
        <taxon>Pseudomonadati</taxon>
        <taxon>Bacteroidota</taxon>
        <taxon>Sphingobacteriia</taxon>
        <taxon>Sphingobacteriales</taxon>
        <taxon>Sphingobacteriaceae</taxon>
        <taxon>Pedobacter</taxon>
    </lineage>
</organism>
<evidence type="ECO:0000256" key="1">
    <source>
        <dbReference type="ARBA" id="ARBA00022553"/>
    </source>
</evidence>
<feature type="coiled-coil region" evidence="3">
    <location>
        <begin position="124"/>
        <end position="151"/>
    </location>
</feature>
<evidence type="ECO:0000313" key="5">
    <source>
        <dbReference type="EMBL" id="PST83544.1"/>
    </source>
</evidence>
<dbReference type="EMBL" id="PYLS01000005">
    <property type="protein sequence ID" value="PST83544.1"/>
    <property type="molecule type" value="Genomic_DNA"/>
</dbReference>
<dbReference type="PANTHER" id="PTHR44591">
    <property type="entry name" value="STRESS RESPONSE REGULATOR PROTEIN 1"/>
    <property type="match status" value="1"/>
</dbReference>
<dbReference type="CDD" id="cd17569">
    <property type="entry name" value="REC_HupR-like"/>
    <property type="match status" value="1"/>
</dbReference>
<gene>
    <name evidence="5" type="ORF">C7T94_13410</name>
</gene>
<feature type="modified residue" description="4-aspartylphosphate" evidence="2">
    <location>
        <position position="56"/>
    </location>
</feature>
<accession>A0A2T3HM85</accession>
<dbReference type="PROSITE" id="PS50110">
    <property type="entry name" value="RESPONSE_REGULATORY"/>
    <property type="match status" value="1"/>
</dbReference>
<name>A0A2T3HM85_9SPHI</name>
<dbReference type="AlphaFoldDB" id="A0A2T3HM85"/>
<dbReference type="GO" id="GO:0000160">
    <property type="term" value="P:phosphorelay signal transduction system"/>
    <property type="evidence" value="ECO:0007669"/>
    <property type="project" value="InterPro"/>
</dbReference>
<dbReference type="InterPro" id="IPR001789">
    <property type="entry name" value="Sig_transdc_resp-reg_receiver"/>
</dbReference>
<keyword evidence="3" id="KW-0175">Coiled coil</keyword>
<dbReference type="Pfam" id="PF00072">
    <property type="entry name" value="Response_reg"/>
    <property type="match status" value="1"/>
</dbReference>
<evidence type="ECO:0000256" key="3">
    <source>
        <dbReference type="SAM" id="Coils"/>
    </source>
</evidence>
<dbReference type="Proteomes" id="UP000240912">
    <property type="component" value="Unassembled WGS sequence"/>
</dbReference>